<organism evidence="2 3">
    <name type="scientific">Lentinus tigrinus ALCF2SS1-6</name>
    <dbReference type="NCBI Taxonomy" id="1328759"/>
    <lineage>
        <taxon>Eukaryota</taxon>
        <taxon>Fungi</taxon>
        <taxon>Dikarya</taxon>
        <taxon>Basidiomycota</taxon>
        <taxon>Agaricomycotina</taxon>
        <taxon>Agaricomycetes</taxon>
        <taxon>Polyporales</taxon>
        <taxon>Polyporaceae</taxon>
        <taxon>Lentinus</taxon>
    </lineage>
</organism>
<dbReference type="AlphaFoldDB" id="A0A5C2RVN2"/>
<reference evidence="2" key="1">
    <citation type="journal article" date="2018" name="Genome Biol. Evol.">
        <title>Genomics and development of Lentinus tigrinus, a white-rot wood-decaying mushroom with dimorphic fruiting bodies.</title>
        <authorList>
            <person name="Wu B."/>
            <person name="Xu Z."/>
            <person name="Knudson A."/>
            <person name="Carlson A."/>
            <person name="Chen N."/>
            <person name="Kovaka S."/>
            <person name="LaButti K."/>
            <person name="Lipzen A."/>
            <person name="Pennachio C."/>
            <person name="Riley R."/>
            <person name="Schakwitz W."/>
            <person name="Umezawa K."/>
            <person name="Ohm R.A."/>
            <person name="Grigoriev I.V."/>
            <person name="Nagy L.G."/>
            <person name="Gibbons J."/>
            <person name="Hibbett D."/>
        </authorList>
    </citation>
    <scope>NUCLEOTIDE SEQUENCE [LARGE SCALE GENOMIC DNA]</scope>
    <source>
        <strain evidence="2">ALCF2SS1-6</strain>
    </source>
</reference>
<proteinExistence type="predicted"/>
<evidence type="ECO:0000313" key="2">
    <source>
        <dbReference type="EMBL" id="RPD54685.1"/>
    </source>
</evidence>
<evidence type="ECO:0000256" key="1">
    <source>
        <dbReference type="SAM" id="MobiDB-lite"/>
    </source>
</evidence>
<dbReference type="EMBL" id="ML122303">
    <property type="protein sequence ID" value="RPD54685.1"/>
    <property type="molecule type" value="Genomic_DNA"/>
</dbReference>
<keyword evidence="3" id="KW-1185">Reference proteome</keyword>
<name>A0A5C2RVN2_9APHY</name>
<protein>
    <submittedName>
        <fullName evidence="2">Uncharacterized protein</fullName>
    </submittedName>
</protein>
<dbReference type="STRING" id="1328759.A0A5C2RVN2"/>
<feature type="region of interest" description="Disordered" evidence="1">
    <location>
        <begin position="77"/>
        <end position="107"/>
    </location>
</feature>
<feature type="compositionally biased region" description="Basic and acidic residues" evidence="1">
    <location>
        <begin position="84"/>
        <end position="99"/>
    </location>
</feature>
<sequence>LRQEFRELELLDEITRLRYLGQVPPTGVGITHNELIHSFCKWKDENYMPAVMHSAIKWSSDDPFSIQDKLDNSPWTVINSQKSTKQEDNGEPESKKAQKDTSGFVTAQGTQALDNLNNYTISKRDKHKQNDDDDDLEAEVFQRKQVKRIKGSTPPKGSQKFLGFPWDSMNWSCAYDGLLTILLSVYMEQKALW</sequence>
<dbReference type="OrthoDB" id="2744259at2759"/>
<accession>A0A5C2RVN2</accession>
<evidence type="ECO:0000313" key="3">
    <source>
        <dbReference type="Proteomes" id="UP000313359"/>
    </source>
</evidence>
<feature type="non-terminal residue" evidence="2">
    <location>
        <position position="193"/>
    </location>
</feature>
<dbReference type="Proteomes" id="UP000313359">
    <property type="component" value="Unassembled WGS sequence"/>
</dbReference>
<feature type="non-terminal residue" evidence="2">
    <location>
        <position position="1"/>
    </location>
</feature>
<gene>
    <name evidence="2" type="ORF">L227DRAFT_479874</name>
</gene>